<dbReference type="EMBL" id="DS547101">
    <property type="protein sequence ID" value="EDR08596.1"/>
    <property type="molecule type" value="Genomic_DNA"/>
</dbReference>
<dbReference type="InterPro" id="IPR046700">
    <property type="entry name" value="DUF6570"/>
</dbReference>
<dbReference type="RefSeq" id="XP_001880821.1">
    <property type="nucleotide sequence ID" value="XM_001880786.1"/>
</dbReference>
<keyword evidence="3" id="KW-1185">Reference proteome</keyword>
<evidence type="ECO:0000313" key="3">
    <source>
        <dbReference type="Proteomes" id="UP000001194"/>
    </source>
</evidence>
<dbReference type="InParanoid" id="B0D9K3"/>
<gene>
    <name evidence="2" type="ORF">LACBIDRAFT_296922</name>
</gene>
<dbReference type="Pfam" id="PF20209">
    <property type="entry name" value="DUF6570"/>
    <property type="match status" value="1"/>
</dbReference>
<dbReference type="HOGENOM" id="CLU_090397_2_0_1"/>
<dbReference type="STRING" id="486041.B0D9K3"/>
<evidence type="ECO:0000259" key="1">
    <source>
        <dbReference type="Pfam" id="PF20209"/>
    </source>
</evidence>
<feature type="domain" description="DUF6570" evidence="1">
    <location>
        <begin position="31"/>
        <end position="166"/>
    </location>
</feature>
<dbReference type="KEGG" id="lbc:LACBIDRAFT_296922"/>
<proteinExistence type="predicted"/>
<protein>
    <submittedName>
        <fullName evidence="2">Predicted protein</fullName>
    </submittedName>
</protein>
<evidence type="ECO:0000313" key="2">
    <source>
        <dbReference type="EMBL" id="EDR08596.1"/>
    </source>
</evidence>
<reference evidence="2 3" key="1">
    <citation type="journal article" date="2008" name="Nature">
        <title>The genome of Laccaria bicolor provides insights into mycorrhizal symbiosis.</title>
        <authorList>
            <person name="Martin F."/>
            <person name="Aerts A."/>
            <person name="Ahren D."/>
            <person name="Brun A."/>
            <person name="Danchin E.G.J."/>
            <person name="Duchaussoy F."/>
            <person name="Gibon J."/>
            <person name="Kohler A."/>
            <person name="Lindquist E."/>
            <person name="Pereda V."/>
            <person name="Salamov A."/>
            <person name="Shapiro H.J."/>
            <person name="Wuyts J."/>
            <person name="Blaudez D."/>
            <person name="Buee M."/>
            <person name="Brokstein P."/>
            <person name="Canbaeck B."/>
            <person name="Cohen D."/>
            <person name="Courty P.E."/>
            <person name="Coutinho P.M."/>
            <person name="Delaruelle C."/>
            <person name="Detter J.C."/>
            <person name="Deveau A."/>
            <person name="DiFazio S."/>
            <person name="Duplessis S."/>
            <person name="Fraissinet-Tachet L."/>
            <person name="Lucic E."/>
            <person name="Frey-Klett P."/>
            <person name="Fourrey C."/>
            <person name="Feussner I."/>
            <person name="Gay G."/>
            <person name="Grimwood J."/>
            <person name="Hoegger P.J."/>
            <person name="Jain P."/>
            <person name="Kilaru S."/>
            <person name="Labbe J."/>
            <person name="Lin Y.C."/>
            <person name="Legue V."/>
            <person name="Le Tacon F."/>
            <person name="Marmeisse R."/>
            <person name="Melayah D."/>
            <person name="Montanini B."/>
            <person name="Muratet M."/>
            <person name="Nehls U."/>
            <person name="Niculita-Hirzel H."/>
            <person name="Oudot-Le Secq M.P."/>
            <person name="Peter M."/>
            <person name="Quesneville H."/>
            <person name="Rajashekar B."/>
            <person name="Reich M."/>
            <person name="Rouhier N."/>
            <person name="Schmutz J."/>
            <person name="Yin T."/>
            <person name="Chalot M."/>
            <person name="Henrissat B."/>
            <person name="Kuees U."/>
            <person name="Lucas S."/>
            <person name="Van de Peer Y."/>
            <person name="Podila G.K."/>
            <person name="Polle A."/>
            <person name="Pukkila P.J."/>
            <person name="Richardson P.M."/>
            <person name="Rouze P."/>
            <person name="Sanders I.R."/>
            <person name="Stajich J.E."/>
            <person name="Tunlid A."/>
            <person name="Tuskan G."/>
            <person name="Grigoriev I.V."/>
        </authorList>
    </citation>
    <scope>NUCLEOTIDE SEQUENCE [LARGE SCALE GENOMIC DNA]</scope>
    <source>
        <strain evidence="3">S238N-H82 / ATCC MYA-4686</strain>
    </source>
</reference>
<name>B0D9K3_LACBS</name>
<accession>B0D9K3</accession>
<sequence>MLSAKGFDFTDNREICAIILCRECTFDLKANRLPKFSLANNLYCGELPEQFQDMTWVEEMTCAIYRGTAYVTRLYESPDPSQPWVFRGNTCAHDVNVISTASVLPLTPDAVNDLLSVIFIGPGKYSKECLKQVFHVRKHKIWAFLVWLKKYNPLYKEIPLSIENLNMYPDGDVMPEIEKRVIYEKRH</sequence>
<dbReference type="OrthoDB" id="3257061at2759"/>
<organism evidence="3">
    <name type="scientific">Laccaria bicolor (strain S238N-H82 / ATCC MYA-4686)</name>
    <name type="common">Bicoloured deceiver</name>
    <name type="synonym">Laccaria laccata var. bicolor</name>
    <dbReference type="NCBI Taxonomy" id="486041"/>
    <lineage>
        <taxon>Eukaryota</taxon>
        <taxon>Fungi</taxon>
        <taxon>Dikarya</taxon>
        <taxon>Basidiomycota</taxon>
        <taxon>Agaricomycotina</taxon>
        <taxon>Agaricomycetes</taxon>
        <taxon>Agaricomycetidae</taxon>
        <taxon>Agaricales</taxon>
        <taxon>Agaricineae</taxon>
        <taxon>Hydnangiaceae</taxon>
        <taxon>Laccaria</taxon>
    </lineage>
</organism>
<dbReference type="AlphaFoldDB" id="B0D9K3"/>
<dbReference type="GeneID" id="6076427"/>
<dbReference type="Proteomes" id="UP000001194">
    <property type="component" value="Unassembled WGS sequence"/>
</dbReference>